<evidence type="ECO:0000313" key="1">
    <source>
        <dbReference type="EMBL" id="GLL13564.1"/>
    </source>
</evidence>
<accession>A0A9W6L7C0</accession>
<dbReference type="RefSeq" id="WP_051737573.1">
    <property type="nucleotide sequence ID" value="NZ_BAAAUZ010000007.1"/>
</dbReference>
<protein>
    <submittedName>
        <fullName evidence="1">Uncharacterized protein</fullName>
    </submittedName>
</protein>
<sequence>MHPGPPLPPAAARLTRRRALALGLAAGGLGLAAPVLAGCATASSDDGPDPLIPLVTRARADADLVTAVLAADPSLTGQLDPLRAARSAHATALEQEIARVAGTTTPVPAPAPATSRAGADLNSVRQAVADAAREAAGLVSSVPTARAGLVGSVAACCAAYSAVLGAPPTS</sequence>
<keyword evidence="2" id="KW-1185">Reference proteome</keyword>
<dbReference type="Proteomes" id="UP001143463">
    <property type="component" value="Unassembled WGS sequence"/>
</dbReference>
<dbReference type="AlphaFoldDB" id="A0A9W6L7C0"/>
<organism evidence="1 2">
    <name type="scientific">Pseudonocardia halophobica</name>
    <dbReference type="NCBI Taxonomy" id="29401"/>
    <lineage>
        <taxon>Bacteria</taxon>
        <taxon>Bacillati</taxon>
        <taxon>Actinomycetota</taxon>
        <taxon>Actinomycetes</taxon>
        <taxon>Pseudonocardiales</taxon>
        <taxon>Pseudonocardiaceae</taxon>
        <taxon>Pseudonocardia</taxon>
    </lineage>
</organism>
<proteinExistence type="predicted"/>
<dbReference type="PROSITE" id="PS51318">
    <property type="entry name" value="TAT"/>
    <property type="match status" value="1"/>
</dbReference>
<dbReference type="InterPro" id="IPR006311">
    <property type="entry name" value="TAT_signal"/>
</dbReference>
<gene>
    <name evidence="1" type="ORF">GCM10017577_47080</name>
</gene>
<name>A0A9W6L7C0_9PSEU</name>
<comment type="caution">
    <text evidence="1">The sequence shown here is derived from an EMBL/GenBank/DDBJ whole genome shotgun (WGS) entry which is preliminary data.</text>
</comment>
<dbReference type="EMBL" id="BSFQ01000022">
    <property type="protein sequence ID" value="GLL13564.1"/>
    <property type="molecule type" value="Genomic_DNA"/>
</dbReference>
<reference evidence="1" key="2">
    <citation type="submission" date="2023-01" db="EMBL/GenBank/DDBJ databases">
        <authorList>
            <person name="Sun Q."/>
            <person name="Evtushenko L."/>
        </authorList>
    </citation>
    <scope>NUCLEOTIDE SEQUENCE</scope>
    <source>
        <strain evidence="1">VKM Ac-1069</strain>
    </source>
</reference>
<evidence type="ECO:0000313" key="2">
    <source>
        <dbReference type="Proteomes" id="UP001143463"/>
    </source>
</evidence>
<reference evidence="1" key="1">
    <citation type="journal article" date="2014" name="Int. J. Syst. Evol. Microbiol.">
        <title>Complete genome sequence of Corynebacterium casei LMG S-19264T (=DSM 44701T), isolated from a smear-ripened cheese.</title>
        <authorList>
            <consortium name="US DOE Joint Genome Institute (JGI-PGF)"/>
            <person name="Walter F."/>
            <person name="Albersmeier A."/>
            <person name="Kalinowski J."/>
            <person name="Ruckert C."/>
        </authorList>
    </citation>
    <scope>NUCLEOTIDE SEQUENCE</scope>
    <source>
        <strain evidence="1">VKM Ac-1069</strain>
    </source>
</reference>